<evidence type="ECO:0000256" key="2">
    <source>
        <dbReference type="ARBA" id="ARBA00008472"/>
    </source>
</evidence>
<dbReference type="GO" id="GO:0050136">
    <property type="term" value="F:NADH dehydrogenase (quinone) (non-electrogenic) activity"/>
    <property type="evidence" value="ECO:0007669"/>
    <property type="project" value="UniProtKB-UniRule"/>
</dbReference>
<dbReference type="InterPro" id="IPR038430">
    <property type="entry name" value="NDAH_ubi_oxred_su3_sf"/>
</dbReference>
<keyword evidence="7 11" id="KW-1278">Translocase</keyword>
<dbReference type="RefSeq" id="WP_263037398.1">
    <property type="nucleotide sequence ID" value="NZ_JAOTPL010000005.1"/>
</dbReference>
<comment type="catalytic activity">
    <reaction evidence="11 12">
        <text>a quinone + NADH + 5 H(+)(in) = a quinol + NAD(+) + 4 H(+)(out)</text>
        <dbReference type="Rhea" id="RHEA:57888"/>
        <dbReference type="ChEBI" id="CHEBI:15378"/>
        <dbReference type="ChEBI" id="CHEBI:24646"/>
        <dbReference type="ChEBI" id="CHEBI:57540"/>
        <dbReference type="ChEBI" id="CHEBI:57945"/>
        <dbReference type="ChEBI" id="CHEBI:132124"/>
    </reaction>
</comment>
<evidence type="ECO:0000256" key="10">
    <source>
        <dbReference type="ARBA" id="ARBA00023136"/>
    </source>
</evidence>
<dbReference type="EC" id="7.1.1.-" evidence="11"/>
<reference evidence="13" key="1">
    <citation type="submission" date="2022-10" db="EMBL/GenBank/DDBJ databases">
        <authorList>
            <person name="Kim H.S."/>
            <person name="Kim J.-S."/>
            <person name="Suh M.K."/>
            <person name="Eom M.K."/>
            <person name="Lee J.-S."/>
        </authorList>
    </citation>
    <scope>NUCLEOTIDE SEQUENCE</scope>
    <source>
        <strain evidence="13">LIP-5</strain>
    </source>
</reference>
<dbReference type="HAMAP" id="MF_01394">
    <property type="entry name" value="NDH1_NuoA"/>
    <property type="match status" value="1"/>
</dbReference>
<comment type="subunit">
    <text evidence="11">NDH-1 is composed of 14 different subunits. Subunits NuoA, H, J, K, L, M, N constitute the membrane sector of the complex.</text>
</comment>
<keyword evidence="5 11" id="KW-0812">Transmembrane</keyword>
<dbReference type="GO" id="GO:0048038">
    <property type="term" value="F:quinone binding"/>
    <property type="evidence" value="ECO:0007669"/>
    <property type="project" value="UniProtKB-KW"/>
</dbReference>
<dbReference type="AlphaFoldDB" id="A0AAE3IKQ5"/>
<keyword evidence="3 11" id="KW-0813">Transport</keyword>
<comment type="function">
    <text evidence="11">NDH-1 shuttles electrons from NADH, via FMN and iron-sulfur (Fe-S) centers, to quinones in the respiratory chain. The immediate electron acceptor for the enzyme in this species is believed to be a menaquinone. Couples the redox reaction to proton translocation (for every two electrons transferred, four hydrogen ions are translocated across the cytoplasmic membrane), and thus conserves the redox energy in a proton gradient.</text>
</comment>
<proteinExistence type="inferred from homology"/>
<evidence type="ECO:0000256" key="3">
    <source>
        <dbReference type="ARBA" id="ARBA00022448"/>
    </source>
</evidence>
<comment type="caution">
    <text evidence="13">The sequence shown here is derived from an EMBL/GenBank/DDBJ whole genome shotgun (WGS) entry which is preliminary data.</text>
</comment>
<sequence length="139" mass="15680">MQLLNILLLQAAQTQQASGTSAEYIPIVVHILFALAFVAILVWISHLLGPKRPTEVKLETFAGGLKEHHGHARQPVSVKYFLVAILFVLFDVEVIFFYPYAVNFKALGWQGFITVLIFVSLFITGLIYLYKKGALNWED</sequence>
<evidence type="ECO:0000256" key="8">
    <source>
        <dbReference type="ARBA" id="ARBA00022989"/>
    </source>
</evidence>
<dbReference type="GO" id="GO:0005886">
    <property type="term" value="C:plasma membrane"/>
    <property type="evidence" value="ECO:0007669"/>
    <property type="project" value="UniProtKB-SubCell"/>
</dbReference>
<evidence type="ECO:0000313" key="14">
    <source>
        <dbReference type="Proteomes" id="UP001209317"/>
    </source>
</evidence>
<keyword evidence="14" id="KW-1185">Reference proteome</keyword>
<dbReference type="InterPro" id="IPR000440">
    <property type="entry name" value="NADH_UbQ/plastoQ_OxRdtase_su3"/>
</dbReference>
<feature type="transmembrane region" description="Helical" evidence="11">
    <location>
        <begin position="107"/>
        <end position="130"/>
    </location>
</feature>
<name>A0AAE3IKQ5_9BACT</name>
<evidence type="ECO:0000256" key="1">
    <source>
        <dbReference type="ARBA" id="ARBA00004141"/>
    </source>
</evidence>
<keyword evidence="9 11" id="KW-0520">NAD</keyword>
<comment type="similarity">
    <text evidence="2 11 12">Belongs to the complex I subunit 3 family.</text>
</comment>
<evidence type="ECO:0000256" key="6">
    <source>
        <dbReference type="ARBA" id="ARBA00022719"/>
    </source>
</evidence>
<accession>A0AAE3IKQ5</accession>
<dbReference type="PANTHER" id="PTHR11058:SF22">
    <property type="entry name" value="NADH-QUINONE OXIDOREDUCTASE SUBUNIT A"/>
    <property type="match status" value="1"/>
</dbReference>
<evidence type="ECO:0000256" key="12">
    <source>
        <dbReference type="RuleBase" id="RU003639"/>
    </source>
</evidence>
<dbReference type="GO" id="GO:0030964">
    <property type="term" value="C:NADH dehydrogenase complex"/>
    <property type="evidence" value="ECO:0007669"/>
    <property type="project" value="TreeGrafter"/>
</dbReference>
<evidence type="ECO:0000256" key="9">
    <source>
        <dbReference type="ARBA" id="ARBA00023027"/>
    </source>
</evidence>
<comment type="subcellular location">
    <subcellularLocation>
        <location evidence="11 12">Cell membrane</location>
        <topology evidence="11 12">Multi-pass membrane protein</topology>
    </subcellularLocation>
    <subcellularLocation>
        <location evidence="1">Membrane</location>
        <topology evidence="1">Multi-pass membrane protein</topology>
    </subcellularLocation>
</comment>
<evidence type="ECO:0000256" key="11">
    <source>
        <dbReference type="HAMAP-Rule" id="MF_01394"/>
    </source>
</evidence>
<dbReference type="InterPro" id="IPR023043">
    <property type="entry name" value="NAD(P)H_OxRDtase_bac/plastid"/>
</dbReference>
<evidence type="ECO:0000313" key="13">
    <source>
        <dbReference type="EMBL" id="MCU7693910.1"/>
    </source>
</evidence>
<keyword evidence="6 11" id="KW-0874">Quinone</keyword>
<evidence type="ECO:0000256" key="4">
    <source>
        <dbReference type="ARBA" id="ARBA00022475"/>
    </source>
</evidence>
<feature type="transmembrane region" description="Helical" evidence="11">
    <location>
        <begin position="24"/>
        <end position="44"/>
    </location>
</feature>
<dbReference type="PANTHER" id="PTHR11058">
    <property type="entry name" value="NADH-UBIQUINONE OXIDOREDUCTASE CHAIN 3"/>
    <property type="match status" value="1"/>
</dbReference>
<gene>
    <name evidence="11" type="primary">nuoA</name>
    <name evidence="13" type="ORF">OD355_05195</name>
</gene>
<keyword evidence="10 11" id="KW-0472">Membrane</keyword>
<dbReference type="GO" id="GO:0008137">
    <property type="term" value="F:NADH dehydrogenase (ubiquinone) activity"/>
    <property type="evidence" value="ECO:0007669"/>
    <property type="project" value="InterPro"/>
</dbReference>
<organism evidence="13 14">
    <name type="scientific">Haoranjiania flava</name>
    <dbReference type="NCBI Taxonomy" id="1856322"/>
    <lineage>
        <taxon>Bacteria</taxon>
        <taxon>Pseudomonadati</taxon>
        <taxon>Bacteroidota</taxon>
        <taxon>Chitinophagia</taxon>
        <taxon>Chitinophagales</taxon>
        <taxon>Chitinophagaceae</taxon>
        <taxon>Haoranjiania</taxon>
    </lineage>
</organism>
<feature type="transmembrane region" description="Helical" evidence="11">
    <location>
        <begin position="80"/>
        <end position="101"/>
    </location>
</feature>
<dbReference type="Gene3D" id="1.20.58.1610">
    <property type="entry name" value="NADH:ubiquinone/plastoquinone oxidoreductase, chain 3"/>
    <property type="match status" value="1"/>
</dbReference>
<protein>
    <recommendedName>
        <fullName evidence="11">NADH-quinone oxidoreductase subunit A</fullName>
        <ecNumber evidence="11">7.1.1.-</ecNumber>
    </recommendedName>
    <alternativeName>
        <fullName evidence="11">NADH dehydrogenase I subunit A</fullName>
    </alternativeName>
    <alternativeName>
        <fullName evidence="11">NDH-1 subunit A</fullName>
    </alternativeName>
    <alternativeName>
        <fullName evidence="11">NUO1</fullName>
    </alternativeName>
</protein>
<dbReference type="EMBL" id="JAOTPL010000005">
    <property type="protein sequence ID" value="MCU7693910.1"/>
    <property type="molecule type" value="Genomic_DNA"/>
</dbReference>
<keyword evidence="4 11" id="KW-1003">Cell membrane</keyword>
<evidence type="ECO:0000256" key="5">
    <source>
        <dbReference type="ARBA" id="ARBA00022692"/>
    </source>
</evidence>
<evidence type="ECO:0000256" key="7">
    <source>
        <dbReference type="ARBA" id="ARBA00022967"/>
    </source>
</evidence>
<keyword evidence="8 11" id="KW-1133">Transmembrane helix</keyword>
<dbReference type="Pfam" id="PF00507">
    <property type="entry name" value="Oxidored_q4"/>
    <property type="match status" value="1"/>
</dbReference>
<dbReference type="Proteomes" id="UP001209317">
    <property type="component" value="Unassembled WGS sequence"/>
</dbReference>